<evidence type="ECO:0000256" key="3">
    <source>
        <dbReference type="ARBA" id="ARBA00023163"/>
    </source>
</evidence>
<feature type="domain" description="HTH marR-type" evidence="4">
    <location>
        <begin position="27"/>
        <end position="156"/>
    </location>
</feature>
<organism evidence="5 6">
    <name type="scientific">Acidovorax bellezanensis</name>
    <dbReference type="NCBI Taxonomy" id="2976702"/>
    <lineage>
        <taxon>Bacteria</taxon>
        <taxon>Pseudomonadati</taxon>
        <taxon>Pseudomonadota</taxon>
        <taxon>Betaproteobacteria</taxon>
        <taxon>Burkholderiales</taxon>
        <taxon>Comamonadaceae</taxon>
        <taxon>Acidovorax</taxon>
    </lineage>
</organism>
<evidence type="ECO:0000259" key="4">
    <source>
        <dbReference type="PROSITE" id="PS50995"/>
    </source>
</evidence>
<gene>
    <name evidence="5" type="ORF">N0K08_07480</name>
</gene>
<dbReference type="SUPFAM" id="SSF46785">
    <property type="entry name" value="Winged helix' DNA-binding domain"/>
    <property type="match status" value="1"/>
</dbReference>
<dbReference type="SMART" id="SM00347">
    <property type="entry name" value="HTH_MARR"/>
    <property type="match status" value="1"/>
</dbReference>
<name>A0ABT2PJU2_9BURK</name>
<proteinExistence type="predicted"/>
<keyword evidence="2" id="KW-0238">DNA-binding</keyword>
<dbReference type="RefSeq" id="WP_261499494.1">
    <property type="nucleotide sequence ID" value="NZ_JAODYH010000003.1"/>
</dbReference>
<evidence type="ECO:0000256" key="1">
    <source>
        <dbReference type="ARBA" id="ARBA00023015"/>
    </source>
</evidence>
<dbReference type="PANTHER" id="PTHR42756:SF1">
    <property type="entry name" value="TRANSCRIPTIONAL REPRESSOR OF EMRAB OPERON"/>
    <property type="match status" value="1"/>
</dbReference>
<keyword evidence="6" id="KW-1185">Reference proteome</keyword>
<evidence type="ECO:0000256" key="2">
    <source>
        <dbReference type="ARBA" id="ARBA00023125"/>
    </source>
</evidence>
<dbReference type="Proteomes" id="UP001525968">
    <property type="component" value="Unassembled WGS sequence"/>
</dbReference>
<evidence type="ECO:0000313" key="6">
    <source>
        <dbReference type="Proteomes" id="UP001525968"/>
    </source>
</evidence>
<sequence>MKTEAPNASLRAQLDDYYQRSALFSRPGFLLRRLHQIHTGLFAQETEEHGVTPVQYSVLTILVSLGEMDQNTLALEIGLERTSVAEVLPRLEARGVVERRQSTRDRRVKLVRVTRKGRALVKRMEQAAQRAHDRTIAPIPPQERELFMLQLSRLVEAHNDTSMVPLRIR</sequence>
<comment type="caution">
    <text evidence="5">The sequence shown here is derived from an EMBL/GenBank/DDBJ whole genome shotgun (WGS) entry which is preliminary data.</text>
</comment>
<reference evidence="5 6" key="1">
    <citation type="submission" date="2022-09" db="EMBL/GenBank/DDBJ databases">
        <title>Draft genome of isolate Be4.</title>
        <authorList>
            <person name="Sanchez-Castro I."/>
            <person name="Martinez-Rodriguez P."/>
            <person name="Descostes M."/>
            <person name="Merroun M."/>
        </authorList>
    </citation>
    <scope>NUCLEOTIDE SEQUENCE [LARGE SCALE GENOMIC DNA]</scope>
    <source>
        <strain evidence="5 6">Be4</strain>
    </source>
</reference>
<keyword evidence="1" id="KW-0805">Transcription regulation</keyword>
<dbReference type="PRINTS" id="PR00598">
    <property type="entry name" value="HTHMARR"/>
</dbReference>
<dbReference type="Gene3D" id="1.10.10.10">
    <property type="entry name" value="Winged helix-like DNA-binding domain superfamily/Winged helix DNA-binding domain"/>
    <property type="match status" value="1"/>
</dbReference>
<protein>
    <submittedName>
        <fullName evidence="5">MarR family transcriptional regulator</fullName>
    </submittedName>
</protein>
<dbReference type="InterPro" id="IPR036388">
    <property type="entry name" value="WH-like_DNA-bd_sf"/>
</dbReference>
<dbReference type="EMBL" id="JAODYH010000003">
    <property type="protein sequence ID" value="MCT9810468.1"/>
    <property type="molecule type" value="Genomic_DNA"/>
</dbReference>
<evidence type="ECO:0000313" key="5">
    <source>
        <dbReference type="EMBL" id="MCT9810468.1"/>
    </source>
</evidence>
<keyword evidence="3" id="KW-0804">Transcription</keyword>
<dbReference type="Pfam" id="PF01047">
    <property type="entry name" value="MarR"/>
    <property type="match status" value="1"/>
</dbReference>
<dbReference type="PROSITE" id="PS50995">
    <property type="entry name" value="HTH_MARR_2"/>
    <property type="match status" value="1"/>
</dbReference>
<dbReference type="InterPro" id="IPR036390">
    <property type="entry name" value="WH_DNA-bd_sf"/>
</dbReference>
<dbReference type="PANTHER" id="PTHR42756">
    <property type="entry name" value="TRANSCRIPTIONAL REGULATOR, MARR"/>
    <property type="match status" value="1"/>
</dbReference>
<dbReference type="InterPro" id="IPR000835">
    <property type="entry name" value="HTH_MarR-typ"/>
</dbReference>
<accession>A0ABT2PJU2</accession>